<keyword evidence="4" id="KW-1185">Reference proteome</keyword>
<gene>
    <name evidence="3" type="ORF">QS713_08000</name>
</gene>
<dbReference type="RefSeq" id="WP_313274270.1">
    <property type="nucleotide sequence ID" value="NZ_JASXSX010000004.1"/>
</dbReference>
<dbReference type="EMBL" id="JASXSX010000004">
    <property type="protein sequence ID" value="MDT3767997.1"/>
    <property type="molecule type" value="Genomic_DNA"/>
</dbReference>
<organism evidence="3 4">
    <name type="scientific">Gleimia hominis</name>
    <dbReference type="NCBI Taxonomy" id="595468"/>
    <lineage>
        <taxon>Bacteria</taxon>
        <taxon>Bacillati</taxon>
        <taxon>Actinomycetota</taxon>
        <taxon>Actinomycetes</taxon>
        <taxon>Actinomycetales</taxon>
        <taxon>Actinomycetaceae</taxon>
        <taxon>Gleimia</taxon>
    </lineage>
</organism>
<keyword evidence="2" id="KW-0732">Signal</keyword>
<feature type="region of interest" description="Disordered" evidence="1">
    <location>
        <begin position="26"/>
        <end position="53"/>
    </location>
</feature>
<evidence type="ECO:0000313" key="4">
    <source>
        <dbReference type="Proteomes" id="UP001247542"/>
    </source>
</evidence>
<evidence type="ECO:0000256" key="2">
    <source>
        <dbReference type="SAM" id="SignalP"/>
    </source>
</evidence>
<evidence type="ECO:0000256" key="1">
    <source>
        <dbReference type="SAM" id="MobiDB-lite"/>
    </source>
</evidence>
<name>A0ABU3ICA5_9ACTO</name>
<protein>
    <submittedName>
        <fullName evidence="3">Uncharacterized protein</fullName>
    </submittedName>
</protein>
<feature type="chain" id="PRO_5045411504" evidence="2">
    <location>
        <begin position="23"/>
        <end position="266"/>
    </location>
</feature>
<dbReference type="PROSITE" id="PS51257">
    <property type="entry name" value="PROKAR_LIPOPROTEIN"/>
    <property type="match status" value="1"/>
</dbReference>
<proteinExistence type="predicted"/>
<accession>A0ABU3ICA5</accession>
<sequence length="266" mass="28359">MFSRRVFSTALALALSSTVAVTACSNAASPKPVPSDSNTPTSEPSQPATQSHYATTLRAKAAHVGQADMSVDATPGLQFGAGVNGRSVRLFSVIDEPVFNTGDVMTARFALYDAEGQELSRAVQTQRFWDQATVIMSVLMKLPEDIDATSADVQFTVEPDDKPAPSMDTGARLDTEDTDEVQTTGRFKVRNAGALDATKTLANVICYNEKDLIVGGDVTHPGVIAAGQSRAVKAELVTTGTPARCEVFPTVFQTLSREDSQIRKNN</sequence>
<reference evidence="3 4" key="1">
    <citation type="submission" date="2023-06" db="EMBL/GenBank/DDBJ databases">
        <title>Draft genome sequence of Gleimia hominis type strain CCUG 57540T.</title>
        <authorList>
            <person name="Salva-Serra F."/>
            <person name="Cardew S."/>
            <person name="Jensie Markopoulos S."/>
            <person name="Ohlen M."/>
            <person name="Inganas E."/>
            <person name="Svensson-Stadler L."/>
            <person name="Moore E.R.B."/>
        </authorList>
    </citation>
    <scope>NUCLEOTIDE SEQUENCE [LARGE SCALE GENOMIC DNA]</scope>
    <source>
        <strain evidence="3 4">CCUG 57540</strain>
    </source>
</reference>
<comment type="caution">
    <text evidence="3">The sequence shown here is derived from an EMBL/GenBank/DDBJ whole genome shotgun (WGS) entry which is preliminary data.</text>
</comment>
<dbReference type="Proteomes" id="UP001247542">
    <property type="component" value="Unassembled WGS sequence"/>
</dbReference>
<feature type="compositionally biased region" description="Polar residues" evidence="1">
    <location>
        <begin position="35"/>
        <end position="53"/>
    </location>
</feature>
<feature type="region of interest" description="Disordered" evidence="1">
    <location>
        <begin position="157"/>
        <end position="178"/>
    </location>
</feature>
<evidence type="ECO:0000313" key="3">
    <source>
        <dbReference type="EMBL" id="MDT3767997.1"/>
    </source>
</evidence>
<feature type="signal peptide" evidence="2">
    <location>
        <begin position="1"/>
        <end position="22"/>
    </location>
</feature>